<dbReference type="KEGG" id="nneo:PQG83_00830"/>
<dbReference type="Proteomes" id="UP001302494">
    <property type="component" value="Chromosome"/>
</dbReference>
<reference evidence="2 3" key="1">
    <citation type="submission" date="2023-01" db="EMBL/GenBank/DDBJ databases">
        <title>Cultivation and genomic characterization of new, ubiquitous marine nitrite-oxidizing bacteria from the Nitrospirales.</title>
        <authorList>
            <person name="Mueller A.J."/>
            <person name="Daebeler A."/>
            <person name="Herbold C.W."/>
            <person name="Kirkegaard R.H."/>
            <person name="Daims H."/>
        </authorList>
    </citation>
    <scope>NUCLEOTIDE SEQUENCE [LARGE SCALE GENOMIC DNA]</scope>
    <source>
        <strain evidence="2 3">DK</strain>
    </source>
</reference>
<dbReference type="RefSeq" id="WP_312745645.1">
    <property type="nucleotide sequence ID" value="NZ_CP116968.1"/>
</dbReference>
<evidence type="ECO:0000313" key="3">
    <source>
        <dbReference type="Proteomes" id="UP001302494"/>
    </source>
</evidence>
<dbReference type="AlphaFoldDB" id="A0AA96GRP5"/>
<sequence>MACKRCGGLIVKESVYDREGSSQLVLMDRCLQCGNIEDPVSASNRSKSPVPPSQKGNKARRIPEHPRTPLEMAEG</sequence>
<name>A0AA96GRP5_9BACT</name>
<keyword evidence="3" id="KW-1185">Reference proteome</keyword>
<dbReference type="EMBL" id="CP116968">
    <property type="protein sequence ID" value="WNM62321.1"/>
    <property type="molecule type" value="Genomic_DNA"/>
</dbReference>
<evidence type="ECO:0000313" key="2">
    <source>
        <dbReference type="EMBL" id="WNM62321.1"/>
    </source>
</evidence>
<gene>
    <name evidence="2" type="ORF">PQG83_00830</name>
</gene>
<feature type="region of interest" description="Disordered" evidence="1">
    <location>
        <begin position="38"/>
        <end position="75"/>
    </location>
</feature>
<accession>A0AA96GRP5</accession>
<evidence type="ECO:0000256" key="1">
    <source>
        <dbReference type="SAM" id="MobiDB-lite"/>
    </source>
</evidence>
<proteinExistence type="predicted"/>
<protein>
    <submittedName>
        <fullName evidence="2">Uncharacterized protein</fullName>
    </submittedName>
</protein>
<organism evidence="2 3">
    <name type="scientific">Candidatus Nitrospira neomarina</name>
    <dbReference type="NCBI Taxonomy" id="3020899"/>
    <lineage>
        <taxon>Bacteria</taxon>
        <taxon>Pseudomonadati</taxon>
        <taxon>Nitrospirota</taxon>
        <taxon>Nitrospiria</taxon>
        <taxon>Nitrospirales</taxon>
        <taxon>Nitrospiraceae</taxon>
        <taxon>Nitrospira</taxon>
    </lineage>
</organism>